<keyword evidence="6" id="KW-0539">Nucleus</keyword>
<dbReference type="GO" id="GO:0005634">
    <property type="term" value="C:nucleus"/>
    <property type="evidence" value="ECO:0007669"/>
    <property type="project" value="UniProtKB-SubCell"/>
</dbReference>
<evidence type="ECO:0000256" key="7">
    <source>
        <dbReference type="PROSITE-ProRule" id="PRU00042"/>
    </source>
</evidence>
<dbReference type="Pfam" id="PF00096">
    <property type="entry name" value="zf-C2H2"/>
    <property type="match status" value="3"/>
</dbReference>
<dbReference type="PROSITE" id="PS50157">
    <property type="entry name" value="ZINC_FINGER_C2H2_2"/>
    <property type="match status" value="3"/>
</dbReference>
<dbReference type="OrthoDB" id="4748970at2759"/>
<accession>A0A8S9Y4D9</accession>
<feature type="domain" description="C2H2-type" evidence="8">
    <location>
        <begin position="254"/>
        <end position="283"/>
    </location>
</feature>
<keyword evidence="3" id="KW-0677">Repeat</keyword>
<keyword evidence="4 7" id="KW-0863">Zinc-finger</keyword>
<dbReference type="EMBL" id="WIXP02000002">
    <property type="protein sequence ID" value="KAF6215206.1"/>
    <property type="molecule type" value="Genomic_DNA"/>
</dbReference>
<dbReference type="Gene3D" id="3.30.160.60">
    <property type="entry name" value="Classic Zinc Finger"/>
    <property type="match status" value="3"/>
</dbReference>
<evidence type="ECO:0000256" key="5">
    <source>
        <dbReference type="ARBA" id="ARBA00022833"/>
    </source>
</evidence>
<evidence type="ECO:0000256" key="4">
    <source>
        <dbReference type="ARBA" id="ARBA00022771"/>
    </source>
</evidence>
<dbReference type="PROSITE" id="PS00028">
    <property type="entry name" value="ZINC_FINGER_C2H2_1"/>
    <property type="match status" value="3"/>
</dbReference>
<evidence type="ECO:0000313" key="10">
    <source>
        <dbReference type="Proteomes" id="UP000466442"/>
    </source>
</evidence>
<protein>
    <recommendedName>
        <fullName evidence="8">C2H2-type domain-containing protein</fullName>
    </recommendedName>
</protein>
<evidence type="ECO:0000256" key="6">
    <source>
        <dbReference type="ARBA" id="ARBA00023242"/>
    </source>
</evidence>
<dbReference type="GO" id="GO:0008270">
    <property type="term" value="F:zinc ion binding"/>
    <property type="evidence" value="ECO:0007669"/>
    <property type="project" value="UniProtKB-KW"/>
</dbReference>
<evidence type="ECO:0000259" key="8">
    <source>
        <dbReference type="PROSITE" id="PS50157"/>
    </source>
</evidence>
<dbReference type="InterPro" id="IPR036236">
    <property type="entry name" value="Znf_C2H2_sf"/>
</dbReference>
<feature type="domain" description="C2H2-type" evidence="8">
    <location>
        <begin position="284"/>
        <end position="311"/>
    </location>
</feature>
<evidence type="ECO:0000256" key="1">
    <source>
        <dbReference type="ARBA" id="ARBA00004123"/>
    </source>
</evidence>
<sequence length="331" mass="36939">MMSSGVDMEAVSSLLDLHAAGHKRTYKEILQMPMPIGLPTPQPSDSESEDSEIPLKMARHVAPLQTIAQLEEYGTTPPRTPSPPHITSVPVSVIMRVSKDGVCSADPFAKTREEPKPRFVSSQNILKTIKYKMNTNKEEVVKTCKDTSKEKENKEEKDRKTREVVAKATKTVAIAPKPILPLVVKDTVILTPGGQLIPVTASNLVLVPRPAPPQEPVDPRRRIFQCDYEGCGKNYFKSSHLKAHTRSHTGEKPFICPWKDCGRRFSRSDELSRHKRTHTGEKKFACTHCDQRFMRSDHLAKHIKRHNKSSPKTSNAPLTVNLLLTTAVGSS</sequence>
<evidence type="ECO:0000313" key="9">
    <source>
        <dbReference type="EMBL" id="KAF6215206.1"/>
    </source>
</evidence>
<dbReference type="InterPro" id="IPR013087">
    <property type="entry name" value="Znf_C2H2_type"/>
</dbReference>
<dbReference type="SMART" id="SM00355">
    <property type="entry name" value="ZnF_C2H2"/>
    <property type="match status" value="3"/>
</dbReference>
<dbReference type="PANTHER" id="PTHR23235:SF120">
    <property type="entry name" value="KRUPPEL-LIKE FACTOR 15"/>
    <property type="match status" value="1"/>
</dbReference>
<dbReference type="SUPFAM" id="SSF57667">
    <property type="entry name" value="beta-beta-alpha zinc fingers"/>
    <property type="match status" value="2"/>
</dbReference>
<proteinExistence type="predicted"/>
<dbReference type="PANTHER" id="PTHR23235">
    <property type="entry name" value="KRUEPPEL-LIKE TRANSCRIPTION FACTOR"/>
    <property type="match status" value="1"/>
</dbReference>
<evidence type="ECO:0000256" key="3">
    <source>
        <dbReference type="ARBA" id="ARBA00022737"/>
    </source>
</evidence>
<name>A0A8S9Y4D9_APOLU</name>
<comment type="subcellular location">
    <subcellularLocation>
        <location evidence="1">Nucleus</location>
    </subcellularLocation>
</comment>
<dbReference type="GO" id="GO:0000981">
    <property type="term" value="F:DNA-binding transcription factor activity, RNA polymerase II-specific"/>
    <property type="evidence" value="ECO:0007669"/>
    <property type="project" value="TreeGrafter"/>
</dbReference>
<dbReference type="FunFam" id="3.30.160.60:FF:000018">
    <property type="entry name" value="Krueppel-like factor 15"/>
    <property type="match status" value="1"/>
</dbReference>
<dbReference type="FunFam" id="3.30.160.60:FF:000100">
    <property type="entry name" value="Zinc finger 45-like"/>
    <property type="match status" value="1"/>
</dbReference>
<reference evidence="9" key="1">
    <citation type="journal article" date="2021" name="Mol. Ecol. Resour.">
        <title>Apolygus lucorum genome provides insights into omnivorousness and mesophyll feeding.</title>
        <authorList>
            <person name="Liu Y."/>
            <person name="Liu H."/>
            <person name="Wang H."/>
            <person name="Huang T."/>
            <person name="Liu B."/>
            <person name="Yang B."/>
            <person name="Yin L."/>
            <person name="Li B."/>
            <person name="Zhang Y."/>
            <person name="Zhang S."/>
            <person name="Jiang F."/>
            <person name="Zhang X."/>
            <person name="Ren Y."/>
            <person name="Wang B."/>
            <person name="Wang S."/>
            <person name="Lu Y."/>
            <person name="Wu K."/>
            <person name="Fan W."/>
            <person name="Wang G."/>
        </authorList>
    </citation>
    <scope>NUCLEOTIDE SEQUENCE</scope>
    <source>
        <strain evidence="9">12Hb</strain>
    </source>
</reference>
<evidence type="ECO:0000256" key="2">
    <source>
        <dbReference type="ARBA" id="ARBA00022723"/>
    </source>
</evidence>
<comment type="caution">
    <text evidence="9">The sequence shown here is derived from an EMBL/GenBank/DDBJ whole genome shotgun (WGS) entry which is preliminary data.</text>
</comment>
<feature type="domain" description="C2H2-type" evidence="8">
    <location>
        <begin position="224"/>
        <end position="253"/>
    </location>
</feature>
<dbReference type="AlphaFoldDB" id="A0A8S9Y4D9"/>
<keyword evidence="5" id="KW-0862">Zinc</keyword>
<keyword evidence="10" id="KW-1185">Reference proteome</keyword>
<gene>
    <name evidence="9" type="ORF">GE061_009958</name>
</gene>
<keyword evidence="2" id="KW-0479">Metal-binding</keyword>
<dbReference type="GO" id="GO:0000978">
    <property type="term" value="F:RNA polymerase II cis-regulatory region sequence-specific DNA binding"/>
    <property type="evidence" value="ECO:0007669"/>
    <property type="project" value="TreeGrafter"/>
</dbReference>
<organism evidence="9 10">
    <name type="scientific">Apolygus lucorum</name>
    <name type="common">Small green plant bug</name>
    <name type="synonym">Lygocoris lucorum</name>
    <dbReference type="NCBI Taxonomy" id="248454"/>
    <lineage>
        <taxon>Eukaryota</taxon>
        <taxon>Metazoa</taxon>
        <taxon>Ecdysozoa</taxon>
        <taxon>Arthropoda</taxon>
        <taxon>Hexapoda</taxon>
        <taxon>Insecta</taxon>
        <taxon>Pterygota</taxon>
        <taxon>Neoptera</taxon>
        <taxon>Paraneoptera</taxon>
        <taxon>Hemiptera</taxon>
        <taxon>Heteroptera</taxon>
        <taxon>Panheteroptera</taxon>
        <taxon>Cimicomorpha</taxon>
        <taxon>Miridae</taxon>
        <taxon>Mirini</taxon>
        <taxon>Apolygus</taxon>
    </lineage>
</organism>
<dbReference type="Proteomes" id="UP000466442">
    <property type="component" value="Unassembled WGS sequence"/>
</dbReference>
<dbReference type="FunFam" id="3.30.160.60:FF:000125">
    <property type="entry name" value="Putative zinc finger protein 143"/>
    <property type="match status" value="1"/>
</dbReference>